<evidence type="ECO:0000256" key="1">
    <source>
        <dbReference type="ARBA" id="ARBA00004926"/>
    </source>
</evidence>
<reference evidence="10" key="1">
    <citation type="submission" date="2018-05" db="EMBL/GenBank/DDBJ databases">
        <authorList>
            <person name="Li Y."/>
        </authorList>
    </citation>
    <scope>NUCLEOTIDE SEQUENCE [LARGE SCALE GENOMIC DNA]</scope>
    <source>
        <strain evidence="10">3d-2-2</strain>
    </source>
</reference>
<dbReference type="GO" id="GO:0004347">
    <property type="term" value="F:glucose-6-phosphate isomerase activity"/>
    <property type="evidence" value="ECO:0007669"/>
    <property type="project" value="UniProtKB-UniRule"/>
</dbReference>
<dbReference type="InterPro" id="IPR023096">
    <property type="entry name" value="G6P_Isomerase_C"/>
</dbReference>
<feature type="active site" evidence="7">
    <location>
        <position position="491"/>
    </location>
</feature>
<dbReference type="InterPro" id="IPR046348">
    <property type="entry name" value="SIS_dom_sf"/>
</dbReference>
<dbReference type="Pfam" id="PF00342">
    <property type="entry name" value="PGI"/>
    <property type="match status" value="1"/>
</dbReference>
<dbReference type="InterPro" id="IPR018189">
    <property type="entry name" value="Phosphoglucose_isomerase_CS"/>
</dbReference>
<dbReference type="PROSITE" id="PS00174">
    <property type="entry name" value="P_GLUCOSE_ISOMERASE_2"/>
    <property type="match status" value="1"/>
</dbReference>
<dbReference type="UniPathway" id="UPA00109">
    <property type="reaction ID" value="UER00181"/>
</dbReference>
<dbReference type="Gene3D" id="1.10.1390.10">
    <property type="match status" value="1"/>
</dbReference>
<comment type="function">
    <text evidence="7">Catalyzes the reversible isomerization of glucose-6-phosphate to fructose-6-phosphate.</text>
</comment>
<comment type="catalytic activity">
    <reaction evidence="6 7 8">
        <text>alpha-D-glucose 6-phosphate = beta-D-fructose 6-phosphate</text>
        <dbReference type="Rhea" id="RHEA:11816"/>
        <dbReference type="ChEBI" id="CHEBI:57634"/>
        <dbReference type="ChEBI" id="CHEBI:58225"/>
        <dbReference type="EC" id="5.3.1.9"/>
    </reaction>
</comment>
<comment type="caution">
    <text evidence="9">The sequence shown here is derived from an EMBL/GenBank/DDBJ whole genome shotgun (WGS) entry which is preliminary data.</text>
</comment>
<dbReference type="NCBIfam" id="NF001211">
    <property type="entry name" value="PRK00179.1"/>
    <property type="match status" value="1"/>
</dbReference>
<evidence type="ECO:0000256" key="2">
    <source>
        <dbReference type="ARBA" id="ARBA00006604"/>
    </source>
</evidence>
<evidence type="ECO:0000256" key="6">
    <source>
        <dbReference type="ARBA" id="ARBA00029321"/>
    </source>
</evidence>
<dbReference type="GO" id="GO:0048029">
    <property type="term" value="F:monosaccharide binding"/>
    <property type="evidence" value="ECO:0007669"/>
    <property type="project" value="TreeGrafter"/>
</dbReference>
<dbReference type="PRINTS" id="PR00662">
    <property type="entry name" value="G6PISOMERASE"/>
</dbReference>
<dbReference type="Proteomes" id="UP000245212">
    <property type="component" value="Unassembled WGS sequence"/>
</dbReference>
<dbReference type="SUPFAM" id="SSF53697">
    <property type="entry name" value="SIS domain"/>
    <property type="match status" value="1"/>
</dbReference>
<keyword evidence="4 7" id="KW-0324">Glycolysis</keyword>
<evidence type="ECO:0000256" key="7">
    <source>
        <dbReference type="HAMAP-Rule" id="MF_00473"/>
    </source>
</evidence>
<dbReference type="EMBL" id="QETA01000005">
    <property type="protein sequence ID" value="PWF22263.1"/>
    <property type="molecule type" value="Genomic_DNA"/>
</dbReference>
<comment type="pathway">
    <text evidence="1 7 8">Carbohydrate degradation; glycolysis; D-glyceraldehyde 3-phosphate and glycerone phosphate from D-glucose: step 2/4.</text>
</comment>
<dbReference type="UniPathway" id="UPA00138"/>
<dbReference type="CDD" id="cd05015">
    <property type="entry name" value="SIS_PGI_1"/>
    <property type="match status" value="1"/>
</dbReference>
<dbReference type="Gene3D" id="3.40.50.10490">
    <property type="entry name" value="Glucose-6-phosphate isomerase like protein, domain 1"/>
    <property type="match status" value="2"/>
</dbReference>
<dbReference type="GO" id="GO:0006094">
    <property type="term" value="P:gluconeogenesis"/>
    <property type="evidence" value="ECO:0007669"/>
    <property type="project" value="UniProtKB-UniRule"/>
</dbReference>
<dbReference type="GO" id="GO:0051156">
    <property type="term" value="P:glucose 6-phosphate metabolic process"/>
    <property type="evidence" value="ECO:0007669"/>
    <property type="project" value="TreeGrafter"/>
</dbReference>
<evidence type="ECO:0000256" key="8">
    <source>
        <dbReference type="RuleBase" id="RU000612"/>
    </source>
</evidence>
<dbReference type="GO" id="GO:0006096">
    <property type="term" value="P:glycolytic process"/>
    <property type="evidence" value="ECO:0007669"/>
    <property type="project" value="UniProtKB-UniRule"/>
</dbReference>
<dbReference type="PANTHER" id="PTHR11469:SF1">
    <property type="entry name" value="GLUCOSE-6-PHOSPHATE ISOMERASE"/>
    <property type="match status" value="1"/>
</dbReference>
<comment type="similarity">
    <text evidence="2 7 8">Belongs to the GPI family.</text>
</comment>
<evidence type="ECO:0000256" key="5">
    <source>
        <dbReference type="ARBA" id="ARBA00023235"/>
    </source>
</evidence>
<dbReference type="GO" id="GO:0097367">
    <property type="term" value="F:carbohydrate derivative binding"/>
    <property type="evidence" value="ECO:0007669"/>
    <property type="project" value="InterPro"/>
</dbReference>
<keyword evidence="3 7" id="KW-0312">Gluconeogenesis</keyword>
<dbReference type="EC" id="5.3.1.9" evidence="7"/>
<dbReference type="GO" id="GO:0005829">
    <property type="term" value="C:cytosol"/>
    <property type="evidence" value="ECO:0007669"/>
    <property type="project" value="TreeGrafter"/>
</dbReference>
<dbReference type="HAMAP" id="MF_00473">
    <property type="entry name" value="G6P_isomerase"/>
    <property type="match status" value="1"/>
</dbReference>
<feature type="active site" evidence="7">
    <location>
        <position position="362"/>
    </location>
</feature>
<comment type="pathway">
    <text evidence="7">Carbohydrate biosynthesis; gluconeogenesis.</text>
</comment>
<dbReference type="InterPro" id="IPR035476">
    <property type="entry name" value="SIS_PGI_1"/>
</dbReference>
<gene>
    <name evidence="7" type="primary">pgi</name>
    <name evidence="9" type="ORF">DD235_12915</name>
</gene>
<dbReference type="InterPro" id="IPR035482">
    <property type="entry name" value="SIS_PGI_2"/>
</dbReference>
<dbReference type="InterPro" id="IPR001672">
    <property type="entry name" value="G6P_Isomerase"/>
</dbReference>
<proteinExistence type="inferred from homology"/>
<feature type="active site" description="Proton donor" evidence="7">
    <location>
        <position position="331"/>
    </location>
</feature>
<protein>
    <recommendedName>
        <fullName evidence="7">Glucose-6-phosphate isomerase</fullName>
        <shortName evidence="7">GPI</shortName>
        <ecNumber evidence="7">5.3.1.9</ecNumber>
    </recommendedName>
    <alternativeName>
        <fullName evidence="7">Phosphoglucose isomerase</fullName>
        <shortName evidence="7">PGI</shortName>
    </alternativeName>
    <alternativeName>
        <fullName evidence="7">Phosphohexose isomerase</fullName>
        <shortName evidence="7">PHI</shortName>
    </alternativeName>
</protein>
<dbReference type="PANTHER" id="PTHR11469">
    <property type="entry name" value="GLUCOSE-6-PHOSPHATE ISOMERASE"/>
    <property type="match status" value="1"/>
</dbReference>
<comment type="subcellular location">
    <subcellularLocation>
        <location evidence="7">Cytoplasm</location>
    </subcellularLocation>
</comment>
<dbReference type="RefSeq" id="WP_109062501.1">
    <property type="nucleotide sequence ID" value="NZ_QETA01000005.1"/>
</dbReference>
<evidence type="ECO:0000313" key="9">
    <source>
        <dbReference type="EMBL" id="PWF22263.1"/>
    </source>
</evidence>
<name>A0A2V1JZV6_9BURK</name>
<dbReference type="CDD" id="cd05016">
    <property type="entry name" value="SIS_PGI_2"/>
    <property type="match status" value="1"/>
</dbReference>
<keyword evidence="5 7" id="KW-0413">Isomerase</keyword>
<dbReference type="AlphaFoldDB" id="A0A2V1JZV6"/>
<evidence type="ECO:0000256" key="4">
    <source>
        <dbReference type="ARBA" id="ARBA00023152"/>
    </source>
</evidence>
<keyword evidence="10" id="KW-1185">Reference proteome</keyword>
<sequence>MTSPSPLPHPPELTTLPEWQAFVSATGQTHRHAEMLRILPAASLHIDVSAQPLSPALDQAASDLLTVRGFEQAREALFAGLPVNVTEQRAAWHTMLRAPAPIAEVVQARQHMLDFVHRADTERRWRNIVHIGIGGSDWGVRLAVAAFGNTGVWRQIRFVSNIDGHAIEGGLAGLDPHQTLVVVASKSFATAETLENARRALEWMRAADVPHPEQQLVAITAQPQRAQDFGVPSAHIFPFWEWVGGRFSLWSSVSLSAALTVGTDVISGMQAGAAAMDQHFLQAPPVSNAPVQMALAGIANRSVLGYGSLNLAVYDSRLFYLVPYLQQLEMESLGKSVDIGGQAVQVATGPAVWGMPGTDAQHTFFQWLHQGSDGAPTDFIVCQHADHRWPGHHQQLLAHCLAQREALLRGKSYEDALTEAHTLAPDDPQRQAWLAQHKTHTGGRPSSLIVLPRLSPYTLGALLALYEHKIFVQALIWGINPFDQWGVEFGKNLASRILQEWAGATPAAEHDASTRHWIDTLS</sequence>
<evidence type="ECO:0000256" key="3">
    <source>
        <dbReference type="ARBA" id="ARBA00022432"/>
    </source>
</evidence>
<accession>A0A2V1JZV6</accession>
<dbReference type="PROSITE" id="PS00765">
    <property type="entry name" value="P_GLUCOSE_ISOMERASE_1"/>
    <property type="match status" value="1"/>
</dbReference>
<dbReference type="PROSITE" id="PS51463">
    <property type="entry name" value="P_GLUCOSE_ISOMERASE_3"/>
    <property type="match status" value="1"/>
</dbReference>
<keyword evidence="7" id="KW-0963">Cytoplasm</keyword>
<organism evidence="9 10">
    <name type="scientific">Corticimicrobacter populi</name>
    <dbReference type="NCBI Taxonomy" id="2175229"/>
    <lineage>
        <taxon>Bacteria</taxon>
        <taxon>Pseudomonadati</taxon>
        <taxon>Pseudomonadota</taxon>
        <taxon>Betaproteobacteria</taxon>
        <taxon>Burkholderiales</taxon>
        <taxon>Alcaligenaceae</taxon>
        <taxon>Corticimicrobacter</taxon>
    </lineage>
</organism>
<evidence type="ECO:0000313" key="10">
    <source>
        <dbReference type="Proteomes" id="UP000245212"/>
    </source>
</evidence>